<proteinExistence type="predicted"/>
<protein>
    <submittedName>
        <fullName evidence="1">Uncharacterized protein</fullName>
    </submittedName>
</protein>
<organism evidence="1 2">
    <name type="scientific">Cichorium intybus</name>
    <name type="common">Chicory</name>
    <dbReference type="NCBI Taxonomy" id="13427"/>
    <lineage>
        <taxon>Eukaryota</taxon>
        <taxon>Viridiplantae</taxon>
        <taxon>Streptophyta</taxon>
        <taxon>Embryophyta</taxon>
        <taxon>Tracheophyta</taxon>
        <taxon>Spermatophyta</taxon>
        <taxon>Magnoliopsida</taxon>
        <taxon>eudicotyledons</taxon>
        <taxon>Gunneridae</taxon>
        <taxon>Pentapetalae</taxon>
        <taxon>asterids</taxon>
        <taxon>campanulids</taxon>
        <taxon>Asterales</taxon>
        <taxon>Asteraceae</taxon>
        <taxon>Cichorioideae</taxon>
        <taxon>Cichorieae</taxon>
        <taxon>Cichoriinae</taxon>
        <taxon>Cichorium</taxon>
    </lineage>
</organism>
<gene>
    <name evidence="1" type="ORF">L2E82_27476</name>
</gene>
<dbReference type="EMBL" id="CM042013">
    <property type="protein sequence ID" value="KAI3737472.1"/>
    <property type="molecule type" value="Genomic_DNA"/>
</dbReference>
<evidence type="ECO:0000313" key="2">
    <source>
        <dbReference type="Proteomes" id="UP001055811"/>
    </source>
</evidence>
<reference evidence="2" key="1">
    <citation type="journal article" date="2022" name="Mol. Ecol. Resour.">
        <title>The genomes of chicory, endive, great burdock and yacon provide insights into Asteraceae palaeo-polyploidization history and plant inulin production.</title>
        <authorList>
            <person name="Fan W."/>
            <person name="Wang S."/>
            <person name="Wang H."/>
            <person name="Wang A."/>
            <person name="Jiang F."/>
            <person name="Liu H."/>
            <person name="Zhao H."/>
            <person name="Xu D."/>
            <person name="Zhang Y."/>
        </authorList>
    </citation>
    <scope>NUCLEOTIDE SEQUENCE [LARGE SCALE GENOMIC DNA]</scope>
    <source>
        <strain evidence="2">cv. Punajuju</strain>
    </source>
</reference>
<reference evidence="1 2" key="2">
    <citation type="journal article" date="2022" name="Mol. Ecol. Resour.">
        <title>The genomes of chicory, endive, great burdock and yacon provide insights into Asteraceae paleo-polyploidization history and plant inulin production.</title>
        <authorList>
            <person name="Fan W."/>
            <person name="Wang S."/>
            <person name="Wang H."/>
            <person name="Wang A."/>
            <person name="Jiang F."/>
            <person name="Liu H."/>
            <person name="Zhao H."/>
            <person name="Xu D."/>
            <person name="Zhang Y."/>
        </authorList>
    </citation>
    <scope>NUCLEOTIDE SEQUENCE [LARGE SCALE GENOMIC DNA]</scope>
    <source>
        <strain evidence="2">cv. Punajuju</strain>
        <tissue evidence="1">Leaves</tissue>
    </source>
</reference>
<accession>A0ACB9CTP9</accession>
<keyword evidence="2" id="KW-1185">Reference proteome</keyword>
<evidence type="ECO:0000313" key="1">
    <source>
        <dbReference type="EMBL" id="KAI3737472.1"/>
    </source>
</evidence>
<name>A0ACB9CTP9_CICIN</name>
<sequence>MALLNFTGTPYIKSKNDLKPLVKPSNHGGSRTPLLNSSRFLLISIYLLPFTITRKALQTRPTKDPNPFIKRVKLKDLFQKILQSLLYAFEKYLYRLHKKLVSYA</sequence>
<comment type="caution">
    <text evidence="1">The sequence shown here is derived from an EMBL/GenBank/DDBJ whole genome shotgun (WGS) entry which is preliminary data.</text>
</comment>
<dbReference type="Proteomes" id="UP001055811">
    <property type="component" value="Linkage Group LG05"/>
</dbReference>